<organism evidence="2 3">
    <name type="scientific">Bimuria novae-zelandiae CBS 107.79</name>
    <dbReference type="NCBI Taxonomy" id="1447943"/>
    <lineage>
        <taxon>Eukaryota</taxon>
        <taxon>Fungi</taxon>
        <taxon>Dikarya</taxon>
        <taxon>Ascomycota</taxon>
        <taxon>Pezizomycotina</taxon>
        <taxon>Dothideomycetes</taxon>
        <taxon>Pleosporomycetidae</taxon>
        <taxon>Pleosporales</taxon>
        <taxon>Massarineae</taxon>
        <taxon>Didymosphaeriaceae</taxon>
        <taxon>Bimuria</taxon>
    </lineage>
</organism>
<reference evidence="2" key="1">
    <citation type="journal article" date="2020" name="Stud. Mycol.">
        <title>101 Dothideomycetes genomes: a test case for predicting lifestyles and emergence of pathogens.</title>
        <authorList>
            <person name="Haridas S."/>
            <person name="Albert R."/>
            <person name="Binder M."/>
            <person name="Bloem J."/>
            <person name="Labutti K."/>
            <person name="Salamov A."/>
            <person name="Andreopoulos B."/>
            <person name="Baker S."/>
            <person name="Barry K."/>
            <person name="Bills G."/>
            <person name="Bluhm B."/>
            <person name="Cannon C."/>
            <person name="Castanera R."/>
            <person name="Culley D."/>
            <person name="Daum C."/>
            <person name="Ezra D."/>
            <person name="Gonzalez J."/>
            <person name="Henrissat B."/>
            <person name="Kuo A."/>
            <person name="Liang C."/>
            <person name="Lipzen A."/>
            <person name="Lutzoni F."/>
            <person name="Magnuson J."/>
            <person name="Mondo S."/>
            <person name="Nolan M."/>
            <person name="Ohm R."/>
            <person name="Pangilinan J."/>
            <person name="Park H.-J."/>
            <person name="Ramirez L."/>
            <person name="Alfaro M."/>
            <person name="Sun H."/>
            <person name="Tritt A."/>
            <person name="Yoshinaga Y."/>
            <person name="Zwiers L.-H."/>
            <person name="Turgeon B."/>
            <person name="Goodwin S."/>
            <person name="Spatafora J."/>
            <person name="Crous P."/>
            <person name="Grigoriev I."/>
        </authorList>
    </citation>
    <scope>NUCLEOTIDE SEQUENCE</scope>
    <source>
        <strain evidence="2">CBS 107.79</strain>
    </source>
</reference>
<sequence length="187" mass="20520">MPGRNRQPRPPRGGAQQSSSSTSSQHTTPNRPRPPRPQRQPHRGPDECPVPAYAAIKEGTAVSLVLKVDQPTGRQVQGIVAELLTRGDHPRGVKVRLRDGRVGRVQRLVSDAEGERDVRENDEYFYDESRVGGRDLGLFAQLEEADRRYEAGRGGGGGELVTCPVCGEFEGDERAMAFHVEGHFAEA</sequence>
<dbReference type="NCBIfam" id="TIGR03833">
    <property type="entry name" value="YwbE family protein"/>
    <property type="match status" value="1"/>
</dbReference>
<dbReference type="InterPro" id="IPR019240">
    <property type="entry name" value="DUF2196"/>
</dbReference>
<keyword evidence="3" id="KW-1185">Reference proteome</keyword>
<dbReference type="Proteomes" id="UP000800036">
    <property type="component" value="Unassembled WGS sequence"/>
</dbReference>
<feature type="compositionally biased region" description="Basic residues" evidence="1">
    <location>
        <begin position="33"/>
        <end position="42"/>
    </location>
</feature>
<dbReference type="PANTHER" id="PTHR40069">
    <property type="entry name" value="YWBE PROTEIN"/>
    <property type="match status" value="1"/>
</dbReference>
<dbReference type="EMBL" id="ML976658">
    <property type="protein sequence ID" value="KAF1979406.1"/>
    <property type="molecule type" value="Genomic_DNA"/>
</dbReference>
<evidence type="ECO:0008006" key="4">
    <source>
        <dbReference type="Google" id="ProtNLM"/>
    </source>
</evidence>
<feature type="compositionally biased region" description="Low complexity" evidence="1">
    <location>
        <begin position="12"/>
        <end position="30"/>
    </location>
</feature>
<name>A0A6A5VWZ0_9PLEO</name>
<evidence type="ECO:0000313" key="2">
    <source>
        <dbReference type="EMBL" id="KAF1979406.1"/>
    </source>
</evidence>
<dbReference type="OrthoDB" id="20105at2759"/>
<proteinExistence type="predicted"/>
<dbReference type="AlphaFoldDB" id="A0A6A5VWZ0"/>
<feature type="region of interest" description="Disordered" evidence="1">
    <location>
        <begin position="1"/>
        <end position="50"/>
    </location>
</feature>
<accession>A0A6A5VWZ0</accession>
<gene>
    <name evidence="2" type="ORF">BU23DRAFT_447392</name>
</gene>
<protein>
    <recommendedName>
        <fullName evidence="4">UBZ4-type domain-containing protein</fullName>
    </recommendedName>
</protein>
<evidence type="ECO:0000256" key="1">
    <source>
        <dbReference type="SAM" id="MobiDB-lite"/>
    </source>
</evidence>
<evidence type="ECO:0000313" key="3">
    <source>
        <dbReference type="Proteomes" id="UP000800036"/>
    </source>
</evidence>
<dbReference type="Pfam" id="PF09962">
    <property type="entry name" value="DUF2196"/>
    <property type="match status" value="1"/>
</dbReference>
<dbReference type="PANTHER" id="PTHR40069:SF1">
    <property type="entry name" value="YWBE PROTEIN"/>
    <property type="match status" value="1"/>
</dbReference>